<proteinExistence type="predicted"/>
<evidence type="ECO:0000313" key="3">
    <source>
        <dbReference type="Proteomes" id="UP001341840"/>
    </source>
</evidence>
<keyword evidence="3" id="KW-1185">Reference proteome</keyword>
<dbReference type="Pfam" id="PF03004">
    <property type="entry name" value="Transposase_24"/>
    <property type="match status" value="1"/>
</dbReference>
<name>A0ABU6YHR9_9FABA</name>
<accession>A0ABU6YHR9</accession>
<organism evidence="2 3">
    <name type="scientific">Stylosanthes scabra</name>
    <dbReference type="NCBI Taxonomy" id="79078"/>
    <lineage>
        <taxon>Eukaryota</taxon>
        <taxon>Viridiplantae</taxon>
        <taxon>Streptophyta</taxon>
        <taxon>Embryophyta</taxon>
        <taxon>Tracheophyta</taxon>
        <taxon>Spermatophyta</taxon>
        <taxon>Magnoliopsida</taxon>
        <taxon>eudicotyledons</taxon>
        <taxon>Gunneridae</taxon>
        <taxon>Pentapetalae</taxon>
        <taxon>rosids</taxon>
        <taxon>fabids</taxon>
        <taxon>Fabales</taxon>
        <taxon>Fabaceae</taxon>
        <taxon>Papilionoideae</taxon>
        <taxon>50 kb inversion clade</taxon>
        <taxon>dalbergioids sensu lato</taxon>
        <taxon>Dalbergieae</taxon>
        <taxon>Pterocarpus clade</taxon>
        <taxon>Stylosanthes</taxon>
    </lineage>
</organism>
<reference evidence="2 3" key="1">
    <citation type="journal article" date="2023" name="Plants (Basel)">
        <title>Bridging the Gap: Combining Genomics and Transcriptomics Approaches to Understand Stylosanthes scabra, an Orphan Legume from the Brazilian Caatinga.</title>
        <authorList>
            <person name="Ferreira-Neto J.R.C."/>
            <person name="da Silva M.D."/>
            <person name="Binneck E."/>
            <person name="de Melo N.F."/>
            <person name="da Silva R.H."/>
            <person name="de Melo A.L.T.M."/>
            <person name="Pandolfi V."/>
            <person name="Bustamante F.O."/>
            <person name="Brasileiro-Vidal A.C."/>
            <person name="Benko-Iseppon A.M."/>
        </authorList>
    </citation>
    <scope>NUCLEOTIDE SEQUENCE [LARGE SCALE GENOMIC DNA]</scope>
    <source>
        <tissue evidence="2">Leaves</tissue>
    </source>
</reference>
<evidence type="ECO:0000256" key="1">
    <source>
        <dbReference type="SAM" id="MobiDB-lite"/>
    </source>
</evidence>
<comment type="caution">
    <text evidence="2">The sequence shown here is derived from an EMBL/GenBank/DDBJ whole genome shotgun (WGS) entry which is preliminary data.</text>
</comment>
<evidence type="ECO:0000313" key="2">
    <source>
        <dbReference type="EMBL" id="MED6209689.1"/>
    </source>
</evidence>
<sequence length="196" mass="22992">MYKKWAEKFTWSKVHDSTIKKIFDHRASKRFSGMMEDVRKRKEQLTQWCRPELKKAIYNFWETNERYKHTEATNKANRASEKAAKYTGGSATPMQTKNKMTKSFDRPVSMAEVFKQTHTLKENKEKFADKRSADIWNEYINNIAITTQRAAEFRTSAPMDPDEVWLQTVSEPDAKNHIYDVGGFLASTLRTFVFTL</sequence>
<gene>
    <name evidence="2" type="ORF">PIB30_057165</name>
</gene>
<feature type="compositionally biased region" description="Basic and acidic residues" evidence="1">
    <location>
        <begin position="75"/>
        <end position="84"/>
    </location>
</feature>
<dbReference type="EMBL" id="JASCZI010242120">
    <property type="protein sequence ID" value="MED6209689.1"/>
    <property type="molecule type" value="Genomic_DNA"/>
</dbReference>
<dbReference type="Proteomes" id="UP001341840">
    <property type="component" value="Unassembled WGS sequence"/>
</dbReference>
<feature type="region of interest" description="Disordered" evidence="1">
    <location>
        <begin position="75"/>
        <end position="97"/>
    </location>
</feature>
<dbReference type="InterPro" id="IPR004252">
    <property type="entry name" value="Probable_transposase_24"/>
</dbReference>
<protein>
    <submittedName>
        <fullName evidence="2">Uncharacterized protein</fullName>
    </submittedName>
</protein>